<dbReference type="Proteomes" id="UP001446871">
    <property type="component" value="Unassembled WGS sequence"/>
</dbReference>
<dbReference type="InterPro" id="IPR015915">
    <property type="entry name" value="Kelch-typ_b-propeller"/>
</dbReference>
<dbReference type="EMBL" id="JAQQWM010000009">
    <property type="protein sequence ID" value="KAK8045680.1"/>
    <property type="molecule type" value="Genomic_DNA"/>
</dbReference>
<name>A0ABR1TIA7_9PEZI</name>
<sequence>MGLKHRGVVYAMQSACLLPLVLAVPLPSTQIQRAQSSHTPHNSWKALSPITVEPRQEHGVAAVGEDVYILGGITTYNPAAAALPSLPIAQAYSTCRDEWRRIADIPIPINHGNVASVNGKLYLVGALTGNTTWTNPPINYVYAPETDAWTALPAMPAGTARGASAVGRWRDTVLVAGGLTGQIPTVGSQPTVGFVSAFNTTSGAWAALPDLPEPRDHAGGAVVDDVFYVVGGRLNSTTEVRGTVFALDLLAAEKTWVSREARMPTPRGGLSAAAVGSRIYTFGGEGVISAELPEGVYDNVEVYDTRKDAWEVLPPMAHARHGTGAAVVGGKIYIPGGANHTIVGAVVTNDVFYP</sequence>
<dbReference type="InterPro" id="IPR011043">
    <property type="entry name" value="Gal_Oxase/kelch_b-propeller"/>
</dbReference>
<dbReference type="SUPFAM" id="SSF50965">
    <property type="entry name" value="Galactose oxidase, central domain"/>
    <property type="match status" value="1"/>
</dbReference>
<gene>
    <name evidence="2" type="ORF">PG996_013744</name>
</gene>
<reference evidence="2 3" key="1">
    <citation type="submission" date="2023-01" db="EMBL/GenBank/DDBJ databases">
        <title>Analysis of 21 Apiospora genomes using comparative genomics revels a genus with tremendous synthesis potential of carbohydrate active enzymes and secondary metabolites.</title>
        <authorList>
            <person name="Sorensen T."/>
        </authorList>
    </citation>
    <scope>NUCLEOTIDE SEQUENCE [LARGE SCALE GENOMIC DNA]</scope>
    <source>
        <strain evidence="2 3">CBS 83171</strain>
    </source>
</reference>
<comment type="caution">
    <text evidence="2">The sequence shown here is derived from an EMBL/GenBank/DDBJ whole genome shotgun (WGS) entry which is preliminary data.</text>
</comment>
<dbReference type="Pfam" id="PF01344">
    <property type="entry name" value="Kelch_1"/>
    <property type="match status" value="1"/>
</dbReference>
<dbReference type="SMART" id="SM00612">
    <property type="entry name" value="Kelch"/>
    <property type="match status" value="4"/>
</dbReference>
<protein>
    <submittedName>
        <fullName evidence="2">Galactose oxidase</fullName>
    </submittedName>
</protein>
<dbReference type="InterPro" id="IPR006652">
    <property type="entry name" value="Kelch_1"/>
</dbReference>
<accession>A0ABR1TIA7</accession>
<evidence type="ECO:0000256" key="1">
    <source>
        <dbReference type="SAM" id="SignalP"/>
    </source>
</evidence>
<feature type="chain" id="PRO_5045635258" evidence="1">
    <location>
        <begin position="24"/>
        <end position="354"/>
    </location>
</feature>
<dbReference type="PANTHER" id="PTHR45632">
    <property type="entry name" value="LD33804P"/>
    <property type="match status" value="1"/>
</dbReference>
<dbReference type="PANTHER" id="PTHR45632:SF24">
    <property type="entry name" value="GALACTOSE OXIDASE"/>
    <property type="match status" value="1"/>
</dbReference>
<dbReference type="Gene3D" id="2.120.10.80">
    <property type="entry name" value="Kelch-type beta propeller"/>
    <property type="match status" value="2"/>
</dbReference>
<feature type="signal peptide" evidence="1">
    <location>
        <begin position="1"/>
        <end position="23"/>
    </location>
</feature>
<keyword evidence="3" id="KW-1185">Reference proteome</keyword>
<evidence type="ECO:0000313" key="3">
    <source>
        <dbReference type="Proteomes" id="UP001446871"/>
    </source>
</evidence>
<evidence type="ECO:0000313" key="2">
    <source>
        <dbReference type="EMBL" id="KAK8045680.1"/>
    </source>
</evidence>
<proteinExistence type="predicted"/>
<dbReference type="Pfam" id="PF24681">
    <property type="entry name" value="Kelch_KLHDC2_KLHL20_DRC7"/>
    <property type="match status" value="1"/>
</dbReference>
<keyword evidence="1" id="KW-0732">Signal</keyword>
<organism evidence="2 3">
    <name type="scientific">Apiospora saccharicola</name>
    <dbReference type="NCBI Taxonomy" id="335842"/>
    <lineage>
        <taxon>Eukaryota</taxon>
        <taxon>Fungi</taxon>
        <taxon>Dikarya</taxon>
        <taxon>Ascomycota</taxon>
        <taxon>Pezizomycotina</taxon>
        <taxon>Sordariomycetes</taxon>
        <taxon>Xylariomycetidae</taxon>
        <taxon>Amphisphaeriales</taxon>
        <taxon>Apiosporaceae</taxon>
        <taxon>Apiospora</taxon>
    </lineage>
</organism>